<evidence type="ECO:0000259" key="5">
    <source>
        <dbReference type="Pfam" id="PF00293"/>
    </source>
</evidence>
<dbReference type="GO" id="GO:0016462">
    <property type="term" value="F:pyrophosphatase activity"/>
    <property type="evidence" value="ECO:0007669"/>
    <property type="project" value="InterPro"/>
</dbReference>
<accession>A0A1H9F951</accession>
<dbReference type="EMBL" id="FOFG01000004">
    <property type="protein sequence ID" value="SEQ34472.1"/>
    <property type="molecule type" value="Genomic_DNA"/>
</dbReference>
<dbReference type="Pfam" id="PF00293">
    <property type="entry name" value="NUDIX"/>
    <property type="match status" value="1"/>
</dbReference>
<keyword evidence="3" id="KW-0378">Hydrolase</keyword>
<evidence type="ECO:0000256" key="2">
    <source>
        <dbReference type="ARBA" id="ARBA00022723"/>
    </source>
</evidence>
<dbReference type="SUPFAM" id="SSF55811">
    <property type="entry name" value="Nudix"/>
    <property type="match status" value="1"/>
</dbReference>
<name>A0A1H9F951_9HYPH</name>
<evidence type="ECO:0000313" key="6">
    <source>
        <dbReference type="EMBL" id="SEQ34472.1"/>
    </source>
</evidence>
<evidence type="ECO:0000256" key="1">
    <source>
        <dbReference type="ARBA" id="ARBA00001946"/>
    </source>
</evidence>
<dbReference type="STRING" id="1855383.SAMN05216548_10442"/>
<evidence type="ECO:0000313" key="7">
    <source>
        <dbReference type="Proteomes" id="UP000199647"/>
    </source>
</evidence>
<dbReference type="GO" id="GO:0046872">
    <property type="term" value="F:metal ion binding"/>
    <property type="evidence" value="ECO:0007669"/>
    <property type="project" value="UniProtKB-KW"/>
</dbReference>
<reference evidence="6 7" key="1">
    <citation type="submission" date="2016-10" db="EMBL/GenBank/DDBJ databases">
        <authorList>
            <person name="de Groot N.N."/>
        </authorList>
    </citation>
    <scope>NUCLEOTIDE SEQUENCE [LARGE SCALE GENOMIC DNA]</scope>
    <source>
        <strain evidence="6 7">A52C2</strain>
    </source>
</reference>
<dbReference type="InterPro" id="IPR000086">
    <property type="entry name" value="NUDIX_hydrolase_dom"/>
</dbReference>
<dbReference type="AlphaFoldDB" id="A0A1H9F951"/>
<keyword evidence="4" id="KW-0460">Magnesium</keyword>
<dbReference type="PANTHER" id="PTHR12629">
    <property type="entry name" value="DIPHOSPHOINOSITOL POLYPHOSPHATE PHOSPHOHYDROLASE"/>
    <property type="match status" value="1"/>
</dbReference>
<dbReference type="Gene3D" id="3.90.79.10">
    <property type="entry name" value="Nucleoside Triphosphate Pyrophosphohydrolase"/>
    <property type="match status" value="1"/>
</dbReference>
<dbReference type="InterPro" id="IPR015797">
    <property type="entry name" value="NUDIX_hydrolase-like_dom_sf"/>
</dbReference>
<gene>
    <name evidence="6" type="ORF">SAMN05216548_10442</name>
</gene>
<protein>
    <submittedName>
        <fullName evidence="6">NUDIX domain-containing protein</fullName>
    </submittedName>
</protein>
<dbReference type="CDD" id="cd04666">
    <property type="entry name" value="NUDIX_DIPP2_like_Nudt4"/>
    <property type="match status" value="1"/>
</dbReference>
<sequence length="147" mass="16888">MAFKKRGKKGERGLQVAALPYRWTETGTLEILILTSRSTLRPIIPKGWPMKGKTNAQAAATEANEEAGLIGKIGKEPIGNYEYFKRFKDRFELCRVDVFPFEVTGQEETFREKGQRHMRWLSRHDAALLVDEPQLRGLISSFSPRRH</sequence>
<comment type="cofactor">
    <cofactor evidence="1">
        <name>Mg(2+)</name>
        <dbReference type="ChEBI" id="CHEBI:18420"/>
    </cofactor>
</comment>
<feature type="domain" description="Nudix hydrolase" evidence="5">
    <location>
        <begin position="28"/>
        <end position="137"/>
    </location>
</feature>
<organism evidence="6 7">
    <name type="scientific">Faunimonas pinastri</name>
    <dbReference type="NCBI Taxonomy" id="1855383"/>
    <lineage>
        <taxon>Bacteria</taxon>
        <taxon>Pseudomonadati</taxon>
        <taxon>Pseudomonadota</taxon>
        <taxon>Alphaproteobacteria</taxon>
        <taxon>Hyphomicrobiales</taxon>
        <taxon>Afifellaceae</taxon>
        <taxon>Faunimonas</taxon>
    </lineage>
</organism>
<keyword evidence="7" id="KW-1185">Reference proteome</keyword>
<dbReference type="GO" id="GO:0005737">
    <property type="term" value="C:cytoplasm"/>
    <property type="evidence" value="ECO:0007669"/>
    <property type="project" value="TreeGrafter"/>
</dbReference>
<evidence type="ECO:0000256" key="3">
    <source>
        <dbReference type="ARBA" id="ARBA00022801"/>
    </source>
</evidence>
<proteinExistence type="predicted"/>
<dbReference type="Proteomes" id="UP000199647">
    <property type="component" value="Unassembled WGS sequence"/>
</dbReference>
<dbReference type="RefSeq" id="WP_092495926.1">
    <property type="nucleotide sequence ID" value="NZ_FOFG01000004.1"/>
</dbReference>
<keyword evidence="2" id="KW-0479">Metal-binding</keyword>
<dbReference type="InterPro" id="IPR047198">
    <property type="entry name" value="DDP-like_NUDIX"/>
</dbReference>
<dbReference type="PANTHER" id="PTHR12629:SF0">
    <property type="entry name" value="DIPHOSPHOINOSITOL-POLYPHOSPHATE DIPHOSPHATASE"/>
    <property type="match status" value="1"/>
</dbReference>
<evidence type="ECO:0000256" key="4">
    <source>
        <dbReference type="ARBA" id="ARBA00022842"/>
    </source>
</evidence>
<dbReference type="OrthoDB" id="7066910at2"/>